<feature type="non-terminal residue" evidence="3">
    <location>
        <position position="2912"/>
    </location>
</feature>
<evidence type="ECO:0000313" key="3">
    <source>
        <dbReference type="EMBL" id="MBE9041401.1"/>
    </source>
</evidence>
<dbReference type="InterPro" id="IPR047589">
    <property type="entry name" value="DUF11_rpt"/>
</dbReference>
<feature type="domain" description="DUF11" evidence="2">
    <location>
        <begin position="1393"/>
        <end position="1497"/>
    </location>
</feature>
<dbReference type="Proteomes" id="UP000621799">
    <property type="component" value="Unassembled WGS sequence"/>
</dbReference>
<feature type="compositionally biased region" description="Polar residues" evidence="1">
    <location>
        <begin position="2461"/>
        <end position="2471"/>
    </location>
</feature>
<feature type="compositionally biased region" description="Basic and acidic residues" evidence="1">
    <location>
        <begin position="825"/>
        <end position="841"/>
    </location>
</feature>
<dbReference type="RefSeq" id="WP_264321612.1">
    <property type="nucleotide sequence ID" value="NZ_JADEXN010000190.1"/>
</dbReference>
<feature type="region of interest" description="Disordered" evidence="1">
    <location>
        <begin position="1647"/>
        <end position="1670"/>
    </location>
</feature>
<dbReference type="EMBL" id="JADEXN010000190">
    <property type="protein sequence ID" value="MBE9041401.1"/>
    <property type="molecule type" value="Genomic_DNA"/>
</dbReference>
<feature type="region of interest" description="Disordered" evidence="1">
    <location>
        <begin position="2457"/>
        <end position="2500"/>
    </location>
</feature>
<name>A0A928VZX7_9CYAN</name>
<evidence type="ECO:0000259" key="2">
    <source>
        <dbReference type="Pfam" id="PF01345"/>
    </source>
</evidence>
<feature type="compositionally biased region" description="Polar residues" evidence="1">
    <location>
        <begin position="1647"/>
        <end position="1669"/>
    </location>
</feature>
<sequence length="2912" mass="298597">TQDVLVTETGTSTGDAGDTVTLTITLTHDATTPDAFETALTDAIPAEIQSPNLASATFNGTDVSGDFDLTGNNLTTLNPFDLTNGGEIVVTITGTLSSAVAPNQEIDNNADVTFSSLDGDGNAGVDPDTNILDDNANDTTDDRSTFVNPANDDERDYTAAATGTVLIENVSPVKSIVGSSEAETDNTTTNTEGNVITDDVAIGETVTFRLVVGLSEGTINGLKLQDNLPDGMQFVNGTARVALVNTDTNNLATNEAGLSGAIVANENDAFTPTVAFPDASVSTTATGNDDNYGSGTDIFFSFGDVTNTGTNAGSEFLVVEYDAVVLDVPGNEGGVSPTALTNNFDVIISGSSVNTSTDATVTVLEPELAIVQSLTLNGVTADETDTTTVPGGDAGDEVTITLDVTNSGTAGAYEVVVSDILDPAKFDLSTVDFGTEGTDYPTGYTPAVDLVTGEVTFTGGDIDGGNTNQQFSFTVDLADAVEPGETIDNVANITEATTIDGTPVSGIERDIADPDDIASNTEALTIDGPTLATRLVETEINDGNNDNTEAVIGELVTYELTLTIPEGTTPTSVLSDTLDPGLAFVGFTSIDLGGTTSTTIDDGDVADLTANTNVTNDGSDIEIDLGNLLNAGDNVGTQTITIQYQAVVQNVPANQGDGSETSPSLNNDPSFSWDNGAVQTIEEDALSDDITVIEPDLDIVKEVLVDGSGTEGDGGDSVVYTITIEHTGDSTADAFDLNLTDALPPEFVPDGSPISLGAGNTSGATAGDFSIDGSNNLQVVPGNVDLALGQVLVLEISGTIPDTVETGDTADSTATVTWTSLDGEVSDRSTHTTVGDEERTGDGTGDNDYTADDNAEFTITGTPEITTELVGSELDNGVDNGNTDAVPGELVTFRTTITVPEGTTSGVVLQELLDPGLAFVEITSISTPEGDVTGGFDFNDATAANGTATPGTNGSDFTLNLGDVVNTANSDGSPETIVVEYTAVVLNDAANQSTDNETGPTLNNTATLDWTNNPTPGTPLSTTSFEEVSVVEPQLEVVKDVAVNGAGAEGDAGDPIVYTITIQHTGSSEADAFDVNLTDVLPAGFVPDGSPISVTNNTTGNTIQDSDFEIGGGNTLQVVSGSNIDIPEDTLITLTVSGTLADGVQSGEEINSPAEIAWTSIDGDATDLSAHTTTGDTERTGVDGEGAGLNNYADSDDAPATVTGDISIEKTITDTSEPDADTLGNNVAIGEVVTYQIAVTIPEGSTEGIVVTDDLPPGLQLTGTPTIITNDLNGTVTPLTTTGGTNSGDPITFNIDTATAAGDNDPGNNTFIIEYQAVVLDTVDGDGTPGDNVDGTTLTGDAQLVHNDADGNPIATPIEAPTEPTVTVVEPVLEIVQTLELNGETATNADATVPSGDAGDTVTITLDVTNSGTGGAFEVEIQDLLDPAKFDLSTIDFVTTPDGMGNVNGDGISYTGVDVAVGETETFVFTVKLADGVNPGETLNNVATIVEGDTIDEAPDAGVERDITNPDDIDSNPEALVINGPTLETRLVETAIDNGNGNGNTEAAIGELATYELTLTIPEGTTPDAVLSDALDSGLTFVEFTSITFDGVDAANVTDEATLAANTTVAPNGTGFDINLGDLVSNNVDGNPETITIQYTAAVSNDAANQGETPSALNNDPSFTWNGGANSIDDPVAPSEEISVVEPQLEVIKDVEVNGSGDQGDAGDPIVYTITIQHTGDSTSDAFDVNLNDVLPDGFVPDADAISVINNTTGNTIQDSDFEVGTGNTLQTTGDIDIPEDTLITLTVSGTLADGVQSGETVNSPAEITWTSVDGDASDISDHTTTGDTERTGADGEGAGLNNYADSDDAPATVTGDISIEKTITDTSEPDADTSGNNVAIGEVVTYQIAVTIPEGSTEGIVVTDDLPPGLQLTGTPTIIDTGLNGTVTPLTTTGGTNSGDPITFNIDTATATGDNDPGNNTFIIEYQAVVLDEAGNVDTTTLTGDAQLVHDDAEGNPITTPIEAPTEPTVTVVEPVLEIVQTLELNGETATNADTTVPSGDAGDTVTITLDVTNSGTGGAFEVEIQDLLDPAKFDLSTIDFVTTPDGMGNVNGDGISYTGVDVAVGETQQFVFTVELADGVSPGETLNNVATIVEGDTIDEAPDAGVERDIADPDIDSNPEALIINGPQLETRLVQTAIDNPNNGNTEAAVGELATYELTLTIPEGTTAQAVLNDALDAGLAFVEFTSINLNGITSTTVNDLTDLNGSTTVGTDGTGFNIDLGNLVNAGDQDGDQSITIQYTAVVLNEAVNQGETPSALNNDPSFSWNNGADTIDDPLAASEEISVVEPQLTIQTEVLEDPSTPQENVRRNIGDTVRVRLTLSSDDADAFGADAYDVALSNALPAGVTFAGNLAYVSGVAPNAGTLTEAGGTVNATFDQFPDGSESVIEFDVTLDGTVAAGDITDTAAITYSSVPGDPGTISTHNAASTERTGDGGLNDYRDDDPASITVNQPPETDDAEEFVAPEETINVLNMGGNDTDGGTVDEFRIDTLPDPADGILYLGDPATGGTPINVNQIIPADQIGNLYFTATPGFVDGGEFTYSAIDNEGGIDQTPNTVTLTPNIRPETVDAIDRVPPEGTINVEGLDGSDPDGTVVEYEITSLPGDGTLFSGDPATGGTPVNVGDRIPFDQIDNLFFTAPPDFTGTTFEYFSVDNEGATDLTPAVVTIDSNPRPETNEVINNVPLSSNVPLTGLVGPLGGSDPNGTVDEFRIVSVPDPADGVLFLGDPANGGTVLSANDTVTAGQINNLFFQSTGNFDGATFEYAAIDDEGAEDLTPATVTLNAPPETIDSSGTVPPNGTIPIENLGGSDPDTMVQFYTIDSLPPAADGILYLGSATPGNEVQVGDNLTPMELDQLFFTASPTFTGDTTFT</sequence>
<dbReference type="Pfam" id="PF01345">
    <property type="entry name" value="DUF11"/>
    <property type="match status" value="2"/>
</dbReference>
<dbReference type="InterPro" id="IPR001434">
    <property type="entry name" value="OmcB-like_DUF11"/>
</dbReference>
<feature type="region of interest" description="Disordered" evidence="1">
    <location>
        <begin position="824"/>
        <end position="852"/>
    </location>
</feature>
<gene>
    <name evidence="3" type="ORF">IQ235_11470</name>
</gene>
<accession>A0A928VZX7</accession>
<comment type="caution">
    <text evidence="3">The sequence shown here is derived from an EMBL/GenBank/DDBJ whole genome shotgun (WGS) entry which is preliminary data.</text>
</comment>
<dbReference type="NCBIfam" id="TIGR04226">
    <property type="entry name" value="RrgB_K2N_iso_D2"/>
    <property type="match status" value="5"/>
</dbReference>
<dbReference type="PANTHER" id="PTHR34819">
    <property type="entry name" value="LARGE CYSTEINE-RICH PERIPLASMIC PROTEIN OMCB"/>
    <property type="match status" value="1"/>
</dbReference>
<evidence type="ECO:0000313" key="4">
    <source>
        <dbReference type="Proteomes" id="UP000621799"/>
    </source>
</evidence>
<dbReference type="PANTHER" id="PTHR34819:SF3">
    <property type="entry name" value="CELL SURFACE PROTEIN"/>
    <property type="match status" value="1"/>
</dbReference>
<protein>
    <submittedName>
        <fullName evidence="3">Isopeptide-forming domain-containing fimbrial protein</fullName>
    </submittedName>
</protein>
<feature type="region of interest" description="Disordered" evidence="1">
    <location>
        <begin position="992"/>
        <end position="1014"/>
    </location>
</feature>
<dbReference type="Gene3D" id="2.60.40.740">
    <property type="match status" value="7"/>
</dbReference>
<dbReference type="InterPro" id="IPR026466">
    <property type="entry name" value="Fim_isopep_form_D2_dom"/>
</dbReference>
<evidence type="ECO:0000256" key="1">
    <source>
        <dbReference type="SAM" id="MobiDB-lite"/>
    </source>
</evidence>
<dbReference type="InterPro" id="IPR051172">
    <property type="entry name" value="Chlamydia_OmcB"/>
</dbReference>
<reference evidence="3" key="1">
    <citation type="submission" date="2020-10" db="EMBL/GenBank/DDBJ databases">
        <authorList>
            <person name="Castelo-Branco R."/>
            <person name="Eusebio N."/>
            <person name="Adriana R."/>
            <person name="Vieira A."/>
            <person name="Brugerolle De Fraissinette N."/>
            <person name="Rezende De Castro R."/>
            <person name="Schneider M.P."/>
            <person name="Vasconcelos V."/>
            <person name="Leao P.N."/>
        </authorList>
    </citation>
    <scope>NUCLEOTIDE SEQUENCE</scope>
    <source>
        <strain evidence="3">LEGE 11467</strain>
    </source>
</reference>
<feature type="region of interest" description="Disordered" evidence="1">
    <location>
        <begin position="1813"/>
        <end position="1852"/>
    </location>
</feature>
<dbReference type="NCBIfam" id="TIGR01451">
    <property type="entry name" value="B_ant_repeat"/>
    <property type="match status" value="3"/>
</dbReference>
<keyword evidence="4" id="KW-1185">Reference proteome</keyword>
<feature type="domain" description="DUF11" evidence="2">
    <location>
        <begin position="2039"/>
        <end position="2142"/>
    </location>
</feature>
<organism evidence="3 4">
    <name type="scientific">Zarconia navalis LEGE 11467</name>
    <dbReference type="NCBI Taxonomy" id="1828826"/>
    <lineage>
        <taxon>Bacteria</taxon>
        <taxon>Bacillati</taxon>
        <taxon>Cyanobacteriota</taxon>
        <taxon>Cyanophyceae</taxon>
        <taxon>Oscillatoriophycideae</taxon>
        <taxon>Oscillatoriales</taxon>
        <taxon>Oscillatoriales incertae sedis</taxon>
        <taxon>Zarconia</taxon>
        <taxon>Zarconia navalis</taxon>
    </lineage>
</organism>
<feature type="non-terminal residue" evidence="3">
    <location>
        <position position="1"/>
    </location>
</feature>
<proteinExistence type="predicted"/>